<sequence length="851" mass="93208">MTNEPMLEEAEGFATNSSLRGPRGPGIDFAAELENRMPIRQDKLEKIDKLGRRDSRLGLRNIFGRSKTGKDIQSFNHASSTFKSAGLRTDQSPKRGQLDPSLPTNFSWKPLPATAEDSEAENSPQRHAATSTRKKGAASKSGRQHKDSSLSWSMPPLFKAFPQAVRHAILPAPLLSADAILRLNEKKSSLQAKEEEGAAAGIGAGLGDDHLADDNKEKPKKKNRRNATATIADFEWTTKIYVLVTSGYLLQYTGEGNFDRLPEKILRLGPSSAAFATDAIPGRHWVVQISSVADVVDTQGVESRSIFSKLSFRMAERRHAANLFMVFENAMDMEGWMTVLRTEIEKQGGKKKLPETGTPRTERAEGHLRDQTSQRTLIVRDPSRFTSPRGRTSHSTLSQHRIIGHSETSSRVTSSDTNRNLSLDDISTTNSIVSQDERQLDSLRENQNRLSFISSGQRTFVTSTGSSPEGSPTNDKFDEAAISLHEDVRADVRPRPNASEISTRRESMQSIAPFLDDNTSPSKNKIRIMPVGVTATHGDRVMSPVGVIPTPNFSVPHASARRFSYVKRPGSRTDISPRGRRDDGSSPRRMSRIPPTTMQSAHRLSVVTDQSVTRAIATERLPTAPASPPTSPTAEDRKRRWRSVSRGRAKDRCNDPLPELPHAPQDPKSELVHCRISPRKHASTSALRRESPSSSSPPPPPPPPRTDGVANKRPHIASLLAANSQALEEPRGHRTSFLDIGGTDNNKGGLSIDPFHDAKRASTCSILSERSIRSYDVHGSTVSSNNSSDSSATVTSSSQPGCGHYLNVEKTPRSSLLNRRSMPHIAVSGPPLAPPPTRALPPIPQKVQTRS</sequence>
<evidence type="ECO:0000256" key="1">
    <source>
        <dbReference type="SAM" id="MobiDB-lite"/>
    </source>
</evidence>
<feature type="region of interest" description="Disordered" evidence="1">
    <location>
        <begin position="723"/>
        <end position="745"/>
    </location>
</feature>
<feature type="region of interest" description="Disordered" evidence="1">
    <location>
        <begin position="383"/>
        <end position="421"/>
    </location>
</feature>
<feature type="compositionally biased region" description="Low complexity" evidence="1">
    <location>
        <begin position="780"/>
        <end position="798"/>
    </location>
</feature>
<feature type="compositionally biased region" description="Polar residues" evidence="1">
    <location>
        <begin position="406"/>
        <end position="421"/>
    </location>
</feature>
<feature type="compositionally biased region" description="Pro residues" evidence="1">
    <location>
        <begin position="695"/>
        <end position="705"/>
    </location>
</feature>
<feature type="compositionally biased region" description="Basic and acidic residues" evidence="1">
    <location>
        <begin position="575"/>
        <end position="586"/>
    </location>
</feature>
<gene>
    <name evidence="2" type="ORF">QQS21_001343</name>
</gene>
<name>A0AAJ0CX24_9HYPO</name>
<feature type="region of interest" description="Disordered" evidence="1">
    <location>
        <begin position="1"/>
        <end position="28"/>
    </location>
</feature>
<feature type="region of interest" description="Disordered" evidence="1">
    <location>
        <begin position="202"/>
        <end position="226"/>
    </location>
</feature>
<feature type="compositionally biased region" description="Pro residues" evidence="1">
    <location>
        <begin position="831"/>
        <end position="844"/>
    </location>
</feature>
<feature type="region of interest" description="Disordered" evidence="1">
    <location>
        <begin position="82"/>
        <end position="152"/>
    </location>
</feature>
<evidence type="ECO:0008006" key="4">
    <source>
        <dbReference type="Google" id="ProtNLM"/>
    </source>
</evidence>
<keyword evidence="3" id="KW-1185">Reference proteome</keyword>
<proteinExistence type="predicted"/>
<dbReference type="Proteomes" id="UP001251528">
    <property type="component" value="Unassembled WGS sequence"/>
</dbReference>
<feature type="compositionally biased region" description="Acidic residues" evidence="1">
    <location>
        <begin position="1"/>
        <end position="11"/>
    </location>
</feature>
<feature type="compositionally biased region" description="Polar residues" evidence="1">
    <location>
        <begin position="384"/>
        <end position="399"/>
    </location>
</feature>
<comment type="caution">
    <text evidence="2">The sequence shown here is derived from an EMBL/GenBank/DDBJ whole genome shotgun (WGS) entry which is preliminary data.</text>
</comment>
<protein>
    <recommendedName>
        <fullName evidence="4">PH domain-containing protein</fullName>
    </recommendedName>
</protein>
<feature type="compositionally biased region" description="Basic and acidic residues" evidence="1">
    <location>
        <begin position="207"/>
        <end position="217"/>
    </location>
</feature>
<dbReference type="AlphaFoldDB" id="A0AAJ0CX24"/>
<evidence type="ECO:0000313" key="2">
    <source>
        <dbReference type="EMBL" id="KAK2612572.1"/>
    </source>
</evidence>
<feature type="region of interest" description="Disordered" evidence="1">
    <location>
        <begin position="564"/>
        <end position="603"/>
    </location>
</feature>
<accession>A0AAJ0CX24</accession>
<reference evidence="2" key="1">
    <citation type="submission" date="2023-06" db="EMBL/GenBank/DDBJ databases">
        <title>Conoideocrella luteorostrata (Hypocreales: Clavicipitaceae), a potential biocontrol fungus for elongate hemlock scale in United States Christmas tree production areas.</title>
        <authorList>
            <person name="Barrett H."/>
            <person name="Lovett B."/>
            <person name="Macias A.M."/>
            <person name="Stajich J.E."/>
            <person name="Kasson M.T."/>
        </authorList>
    </citation>
    <scope>NUCLEOTIDE SEQUENCE</scope>
    <source>
        <strain evidence="2">ARSEF 14590</strain>
    </source>
</reference>
<dbReference type="EMBL" id="JASWJB010000014">
    <property type="protein sequence ID" value="KAK2612572.1"/>
    <property type="molecule type" value="Genomic_DNA"/>
</dbReference>
<feature type="compositionally biased region" description="Polar residues" evidence="1">
    <location>
        <begin position="594"/>
        <end position="603"/>
    </location>
</feature>
<feature type="compositionally biased region" description="Polar residues" evidence="1">
    <location>
        <begin position="121"/>
        <end position="131"/>
    </location>
</feature>
<evidence type="ECO:0000313" key="3">
    <source>
        <dbReference type="Proteomes" id="UP001251528"/>
    </source>
</evidence>
<organism evidence="2 3">
    <name type="scientific">Conoideocrella luteorostrata</name>
    <dbReference type="NCBI Taxonomy" id="1105319"/>
    <lineage>
        <taxon>Eukaryota</taxon>
        <taxon>Fungi</taxon>
        <taxon>Dikarya</taxon>
        <taxon>Ascomycota</taxon>
        <taxon>Pezizomycotina</taxon>
        <taxon>Sordariomycetes</taxon>
        <taxon>Hypocreomycetidae</taxon>
        <taxon>Hypocreales</taxon>
        <taxon>Clavicipitaceae</taxon>
        <taxon>Conoideocrella</taxon>
    </lineage>
</organism>
<feature type="region of interest" description="Disordered" evidence="1">
    <location>
        <begin position="778"/>
        <end position="851"/>
    </location>
</feature>
<feature type="region of interest" description="Disordered" evidence="1">
    <location>
        <begin position="346"/>
        <end position="369"/>
    </location>
</feature>
<feature type="region of interest" description="Disordered" evidence="1">
    <location>
        <begin position="618"/>
        <end position="711"/>
    </location>
</feature>